<evidence type="ECO:0000256" key="2">
    <source>
        <dbReference type="ARBA" id="ARBA00023157"/>
    </source>
</evidence>
<dbReference type="Pfam" id="PF00431">
    <property type="entry name" value="CUB"/>
    <property type="match status" value="2"/>
</dbReference>
<dbReference type="PANTHER" id="PTHR24251:SF52">
    <property type="entry name" value="CUB DOMAIN-CONTAINING PROTEIN"/>
    <property type="match status" value="1"/>
</dbReference>
<dbReference type="Gene3D" id="2.60.120.290">
    <property type="entry name" value="Spermadhesin, CUB domain"/>
    <property type="match status" value="4"/>
</dbReference>
<feature type="disulfide bond" evidence="3">
    <location>
        <begin position="345"/>
        <end position="372"/>
    </location>
</feature>
<reference evidence="5 6" key="1">
    <citation type="journal article" date="2021" name="Elife">
        <title>Chloroplast acquisition without the gene transfer in kleptoplastic sea slugs, Plakobranchus ocellatus.</title>
        <authorList>
            <person name="Maeda T."/>
            <person name="Takahashi S."/>
            <person name="Yoshida T."/>
            <person name="Shimamura S."/>
            <person name="Takaki Y."/>
            <person name="Nagai Y."/>
            <person name="Toyoda A."/>
            <person name="Suzuki Y."/>
            <person name="Arimoto A."/>
            <person name="Ishii H."/>
            <person name="Satoh N."/>
            <person name="Nishiyama T."/>
            <person name="Hasebe M."/>
            <person name="Maruyama T."/>
            <person name="Minagawa J."/>
            <person name="Obokata J."/>
            <person name="Shigenobu S."/>
        </authorList>
    </citation>
    <scope>NUCLEOTIDE SEQUENCE [LARGE SCALE GENOMIC DNA]</scope>
</reference>
<sequence>MPLHSWYADLLLNGVNKITLRPLALSAARHMPPMRPTTDKSISLDIKKFPAPMFYWKRYRRVVVYDGPEADGHVIYKTTSSRRKVVKSSSNVMTVEFFAGYGRTTGSFEAYFKAKDDLCPHTYLNATSSSQLLKFSGSNDTTDLPMQCVWTVDSGADNSRMIIEFSSVSMVASCDSEFLEVKDRPYDQYSQTTKICGSESSDPFYSRGRKIKVVYNQFEASNVSSFALQYRIADCSRNYTGSAGSITNLGFPDSFSINDDCTLRVTSPEGTFLAFYFVQFDLGSNKQCLQIIDASSNQVGKSCGKIIPSPVFVSSNTATVKIQTDAAASVRYDILYVGSDTKPGCGGNLTDVYHGILTNPEYPDVPDETLDCVWKLSVTSGRLEVSLDSVLMPEKPIHDCSVSYLQVDSKKFCTGSHVKFSYSHKDITVRYVSTSGSPAVKFSLKLTKLNH</sequence>
<dbReference type="InterPro" id="IPR035914">
    <property type="entry name" value="Sperma_CUB_dom_sf"/>
</dbReference>
<organism evidence="5 6">
    <name type="scientific">Elysia marginata</name>
    <dbReference type="NCBI Taxonomy" id="1093978"/>
    <lineage>
        <taxon>Eukaryota</taxon>
        <taxon>Metazoa</taxon>
        <taxon>Spiralia</taxon>
        <taxon>Lophotrochozoa</taxon>
        <taxon>Mollusca</taxon>
        <taxon>Gastropoda</taxon>
        <taxon>Heterobranchia</taxon>
        <taxon>Euthyneura</taxon>
        <taxon>Panpulmonata</taxon>
        <taxon>Sacoglossa</taxon>
        <taxon>Placobranchoidea</taxon>
        <taxon>Plakobranchidae</taxon>
        <taxon>Elysia</taxon>
    </lineage>
</organism>
<gene>
    <name evidence="5" type="ORF">ElyMa_003834500</name>
</gene>
<feature type="domain" description="CUB" evidence="4">
    <location>
        <begin position="345"/>
        <end position="451"/>
    </location>
</feature>
<proteinExistence type="predicted"/>
<keyword evidence="1" id="KW-0677">Repeat</keyword>
<dbReference type="Proteomes" id="UP000762676">
    <property type="component" value="Unassembled WGS sequence"/>
</dbReference>
<accession>A0AAV4FH87</accession>
<dbReference type="EMBL" id="BMAT01007823">
    <property type="protein sequence ID" value="GFR72225.1"/>
    <property type="molecule type" value="Genomic_DNA"/>
</dbReference>
<dbReference type="SUPFAM" id="SSF49854">
    <property type="entry name" value="Spermadhesin, CUB domain"/>
    <property type="match status" value="4"/>
</dbReference>
<dbReference type="SMART" id="SM00042">
    <property type="entry name" value="CUB"/>
    <property type="match status" value="3"/>
</dbReference>
<keyword evidence="6" id="KW-1185">Reference proteome</keyword>
<evidence type="ECO:0000313" key="5">
    <source>
        <dbReference type="EMBL" id="GFR72225.1"/>
    </source>
</evidence>
<dbReference type="PANTHER" id="PTHR24251">
    <property type="entry name" value="OVOCHYMASE-RELATED"/>
    <property type="match status" value="1"/>
</dbReference>
<feature type="domain" description="CUB" evidence="4">
    <location>
        <begin position="119"/>
        <end position="233"/>
    </location>
</feature>
<dbReference type="InterPro" id="IPR000859">
    <property type="entry name" value="CUB_dom"/>
</dbReference>
<dbReference type="AlphaFoldDB" id="A0AAV4FH87"/>
<feature type="domain" description="CUB" evidence="4">
    <location>
        <begin position="235"/>
        <end position="339"/>
    </location>
</feature>
<dbReference type="CDD" id="cd00041">
    <property type="entry name" value="CUB"/>
    <property type="match status" value="3"/>
</dbReference>
<evidence type="ECO:0000256" key="3">
    <source>
        <dbReference type="PROSITE-ProRule" id="PRU00059"/>
    </source>
</evidence>
<evidence type="ECO:0000313" key="6">
    <source>
        <dbReference type="Proteomes" id="UP000762676"/>
    </source>
</evidence>
<comment type="caution">
    <text evidence="5">The sequence shown here is derived from an EMBL/GenBank/DDBJ whole genome shotgun (WGS) entry which is preliminary data.</text>
</comment>
<dbReference type="PROSITE" id="PS01180">
    <property type="entry name" value="CUB"/>
    <property type="match status" value="3"/>
</dbReference>
<protein>
    <submittedName>
        <fullName evidence="5">Cubilin</fullName>
    </submittedName>
</protein>
<comment type="caution">
    <text evidence="3">Lacks conserved residue(s) required for the propagation of feature annotation.</text>
</comment>
<evidence type="ECO:0000256" key="1">
    <source>
        <dbReference type="ARBA" id="ARBA00022737"/>
    </source>
</evidence>
<keyword evidence="2 3" id="KW-1015">Disulfide bond</keyword>
<name>A0AAV4FH87_9GAST</name>
<evidence type="ECO:0000259" key="4">
    <source>
        <dbReference type="PROSITE" id="PS01180"/>
    </source>
</evidence>